<dbReference type="InterPro" id="IPR006665">
    <property type="entry name" value="OmpA-like"/>
</dbReference>
<feature type="domain" description="OmpA-like" evidence="4">
    <location>
        <begin position="324"/>
        <end position="438"/>
    </location>
</feature>
<evidence type="ECO:0000313" key="5">
    <source>
        <dbReference type="EMBL" id="GAA4046835.1"/>
    </source>
</evidence>
<keyword evidence="6" id="KW-1185">Reference proteome</keyword>
<sequence length="438" mass="49035">MKKTLLFLTLLSSILLYSQKKIKEKDSTQTAFNKWAVQISAGQLKGISPYADGYYSSNPGTFFGSIDVNSFSIAGRYSFSPIFGVKVGLQYEELRELTKNSLPFKMQQIGVSIQGVTNLNRLFNIENELNRFGILLHGGLKIDQMKSKTANTLTNSNFNKKELNGGLVFGITPQFRISNRIAIFGDVTVQNSFRQHFNWDGSYSDLSSNNMKGQSLVSSIGLSISIGKNKIHGDWSIIKPKEIKKIEVLNNRIEEMETLMNDTDKDGIADYLDQENNSVAGVAVDSRGKMVDLNKNGVPDEIERYISTKVEKEKSSEDLNKSTLQTLIDDEYIAVFFETNKTIPTNVSSEGLNFIRTYLKTNPNESVYVIGHADEIGTEEKNKKLSEDRAKATREILIKSGIDGKRLIILAEGEDNSVDKGSKKSRDLVRKVTFKIIK</sequence>
<protein>
    <recommendedName>
        <fullName evidence="4">OmpA-like domain-containing protein</fullName>
    </recommendedName>
</protein>
<dbReference type="PROSITE" id="PS51123">
    <property type="entry name" value="OMPA_2"/>
    <property type="match status" value="1"/>
</dbReference>
<evidence type="ECO:0000256" key="2">
    <source>
        <dbReference type="ARBA" id="ARBA00023136"/>
    </source>
</evidence>
<name>A0ABP7ULI1_9FLAO</name>
<dbReference type="InterPro" id="IPR050330">
    <property type="entry name" value="Bact_OuterMem_StrucFunc"/>
</dbReference>
<dbReference type="Pfam" id="PF00691">
    <property type="entry name" value="OmpA"/>
    <property type="match status" value="1"/>
</dbReference>
<comment type="caution">
    <text evidence="5">The sequence shown here is derived from an EMBL/GenBank/DDBJ whole genome shotgun (WGS) entry which is preliminary data.</text>
</comment>
<evidence type="ECO:0000256" key="3">
    <source>
        <dbReference type="PROSITE-ProRule" id="PRU00473"/>
    </source>
</evidence>
<dbReference type="PANTHER" id="PTHR30329:SF20">
    <property type="entry name" value="EXPORTED PROTEIN"/>
    <property type="match status" value="1"/>
</dbReference>
<accession>A0ABP7ULI1</accession>
<dbReference type="PANTHER" id="PTHR30329">
    <property type="entry name" value="STATOR ELEMENT OF FLAGELLAR MOTOR COMPLEX"/>
    <property type="match status" value="1"/>
</dbReference>
<dbReference type="EMBL" id="BAABCS010000009">
    <property type="protein sequence ID" value="GAA4046835.1"/>
    <property type="molecule type" value="Genomic_DNA"/>
</dbReference>
<proteinExistence type="predicted"/>
<keyword evidence="2 3" id="KW-0472">Membrane</keyword>
<dbReference type="InterPro" id="IPR006664">
    <property type="entry name" value="OMP_bac"/>
</dbReference>
<dbReference type="CDD" id="cd07185">
    <property type="entry name" value="OmpA_C-like"/>
    <property type="match status" value="1"/>
</dbReference>
<organism evidence="5 6">
    <name type="scientific">Flavobacterium chungnamense</name>
    <dbReference type="NCBI Taxonomy" id="706182"/>
    <lineage>
        <taxon>Bacteria</taxon>
        <taxon>Pseudomonadati</taxon>
        <taxon>Bacteroidota</taxon>
        <taxon>Flavobacteriia</taxon>
        <taxon>Flavobacteriales</taxon>
        <taxon>Flavobacteriaceae</taxon>
        <taxon>Flavobacterium</taxon>
    </lineage>
</organism>
<evidence type="ECO:0000259" key="4">
    <source>
        <dbReference type="PROSITE" id="PS51123"/>
    </source>
</evidence>
<dbReference type="InterPro" id="IPR036737">
    <property type="entry name" value="OmpA-like_sf"/>
</dbReference>
<gene>
    <name evidence="5" type="ORF">GCM10022388_10480</name>
</gene>
<dbReference type="RefSeq" id="WP_345091685.1">
    <property type="nucleotide sequence ID" value="NZ_BAABCS010000009.1"/>
</dbReference>
<dbReference type="Proteomes" id="UP001500426">
    <property type="component" value="Unassembled WGS sequence"/>
</dbReference>
<evidence type="ECO:0000313" key="6">
    <source>
        <dbReference type="Proteomes" id="UP001500426"/>
    </source>
</evidence>
<dbReference type="SUPFAM" id="SSF103647">
    <property type="entry name" value="TSP type-3 repeat"/>
    <property type="match status" value="1"/>
</dbReference>
<dbReference type="PRINTS" id="PR01021">
    <property type="entry name" value="OMPADOMAIN"/>
</dbReference>
<dbReference type="Gene3D" id="3.30.1330.60">
    <property type="entry name" value="OmpA-like domain"/>
    <property type="match status" value="1"/>
</dbReference>
<reference evidence="6" key="1">
    <citation type="journal article" date="2019" name="Int. J. Syst. Evol. Microbiol.">
        <title>The Global Catalogue of Microorganisms (GCM) 10K type strain sequencing project: providing services to taxonomists for standard genome sequencing and annotation.</title>
        <authorList>
            <consortium name="The Broad Institute Genomics Platform"/>
            <consortium name="The Broad Institute Genome Sequencing Center for Infectious Disease"/>
            <person name="Wu L."/>
            <person name="Ma J."/>
        </authorList>
    </citation>
    <scope>NUCLEOTIDE SEQUENCE [LARGE SCALE GENOMIC DNA]</scope>
    <source>
        <strain evidence="6">JCM 17068</strain>
    </source>
</reference>
<comment type="subcellular location">
    <subcellularLocation>
        <location evidence="1">Cell outer membrane</location>
    </subcellularLocation>
</comment>
<dbReference type="SUPFAM" id="SSF103088">
    <property type="entry name" value="OmpA-like"/>
    <property type="match status" value="1"/>
</dbReference>
<evidence type="ECO:0000256" key="1">
    <source>
        <dbReference type="ARBA" id="ARBA00004442"/>
    </source>
</evidence>
<dbReference type="InterPro" id="IPR028974">
    <property type="entry name" value="TSP_type-3_rpt"/>
</dbReference>